<dbReference type="RefSeq" id="WP_083343889.1">
    <property type="nucleotide sequence ID" value="NZ_LT629690.1"/>
</dbReference>
<sequence>MPPPEFLTQYGLHRDPFELRELNPLMRPSDGELLNEIVDCVPAYSELRRIDTYLRENAAGDEPLFLLVKGADGCGRSSVANWLLSRYCFHRGIDPAHFFVPKRSFGNNDGFGILKEWLGLLVDEIEDQAVQGPDVTEFWERRKRATPDDVLPWRSLARNIASQLGSVAGGPYGYGVCLEDIGVPAVVDTALTVFAKARTVCIFTVGDYEGEKKKVVSFFESYQEPVKREVLRIGPLNGLDIRHLVHKRWDLVTNRTTQPPFPPDMELAWADKQRPVKRVMFLISKLLQLKTTDYESKRWPHDTVLAFANQEIEQKIKILDTI</sequence>
<keyword evidence="2" id="KW-1185">Reference proteome</keyword>
<organism evidence="1 2">
    <name type="scientific">Terriglobus roseus</name>
    <dbReference type="NCBI Taxonomy" id="392734"/>
    <lineage>
        <taxon>Bacteria</taxon>
        <taxon>Pseudomonadati</taxon>
        <taxon>Acidobacteriota</taxon>
        <taxon>Terriglobia</taxon>
        <taxon>Terriglobales</taxon>
        <taxon>Acidobacteriaceae</taxon>
        <taxon>Terriglobus</taxon>
    </lineage>
</organism>
<name>A0A1G7GDH3_9BACT</name>
<dbReference type="EMBL" id="LT629690">
    <property type="protein sequence ID" value="SDE86059.1"/>
    <property type="molecule type" value="Genomic_DNA"/>
</dbReference>
<accession>A0A1G7GDH3</accession>
<dbReference type="Proteomes" id="UP000182427">
    <property type="component" value="Chromosome I"/>
</dbReference>
<reference evidence="1 2" key="1">
    <citation type="submission" date="2016-10" db="EMBL/GenBank/DDBJ databases">
        <authorList>
            <person name="de Groot N.N."/>
        </authorList>
    </citation>
    <scope>NUCLEOTIDE SEQUENCE [LARGE SCALE GENOMIC DNA]</scope>
    <source>
        <strain evidence="1 2">GAS232</strain>
    </source>
</reference>
<evidence type="ECO:0000313" key="2">
    <source>
        <dbReference type="Proteomes" id="UP000182427"/>
    </source>
</evidence>
<evidence type="ECO:0000313" key="1">
    <source>
        <dbReference type="EMBL" id="SDE86059.1"/>
    </source>
</evidence>
<dbReference type="AlphaFoldDB" id="A0A1G7GDH3"/>
<proteinExistence type="predicted"/>
<protein>
    <submittedName>
        <fullName evidence="1">Uncharacterized protein</fullName>
    </submittedName>
</protein>
<gene>
    <name evidence="1" type="ORF">SAMN05444167_0653</name>
</gene>